<comment type="caution">
    <text evidence="2">The sequence shown here is derived from an EMBL/GenBank/DDBJ whole genome shotgun (WGS) entry which is preliminary data.</text>
</comment>
<dbReference type="Proteomes" id="UP000603352">
    <property type="component" value="Unassembled WGS sequence"/>
</dbReference>
<dbReference type="PANTHER" id="PTHR12126">
    <property type="entry name" value="NADH-UBIQUINONE OXIDOREDUCTASE 39 KDA SUBUNIT-RELATED"/>
    <property type="match status" value="1"/>
</dbReference>
<dbReference type="PANTHER" id="PTHR12126:SF11">
    <property type="entry name" value="NADH DEHYDROGENASE [UBIQUINONE] 1 ALPHA SUBCOMPLEX SUBUNIT 9, MITOCHONDRIAL"/>
    <property type="match status" value="1"/>
</dbReference>
<feature type="domain" description="NAD-dependent epimerase/dehydratase" evidence="1">
    <location>
        <begin position="6"/>
        <end position="214"/>
    </location>
</feature>
<reference evidence="3" key="1">
    <citation type="journal article" date="2019" name="Int. J. Syst. Evol. Microbiol.">
        <title>The Global Catalogue of Microorganisms (GCM) 10K type strain sequencing project: providing services to taxonomists for standard genome sequencing and annotation.</title>
        <authorList>
            <consortium name="The Broad Institute Genomics Platform"/>
            <consortium name="The Broad Institute Genome Sequencing Center for Infectious Disease"/>
            <person name="Wu L."/>
            <person name="Ma J."/>
        </authorList>
    </citation>
    <scope>NUCLEOTIDE SEQUENCE [LARGE SCALE GENOMIC DNA]</scope>
    <source>
        <strain evidence="3">CGMCC 1.10188</strain>
    </source>
</reference>
<keyword evidence="3" id="KW-1185">Reference proteome</keyword>
<dbReference type="InterPro" id="IPR036291">
    <property type="entry name" value="NAD(P)-bd_dom_sf"/>
</dbReference>
<name>A0ABQ1IF12_9PROT</name>
<proteinExistence type="predicted"/>
<sequence>MKDRLVTVFGGSGFLGRYVVRRLAQTGVRLRVAVRDADRALFLKPAGDIGQIAIVTCDVTDPAQVRAALADATDAVNLVGILAEGGGARFDRVHAEGAGTIARAAADLGLASLVHVSAIGADPDSPSAYGRSKAAGEAAVRAAFPKAVILRPSIIFGPEDDFFNRFAGMTRISPALPLIGGGTSRFQPVWVVDVAEVVGRGVEEPALAGRTFELGGPRVYTFGQILEYILTVIRKHRGLIPMPWPLAGLVAKLGDLLPAGIAPLTTDQLKMLKRDNVVAEGAEGFAALGIRPTPIEAIVPEYLIRYRAWIHRPRDGAAEN</sequence>
<dbReference type="Pfam" id="PF01370">
    <property type="entry name" value="Epimerase"/>
    <property type="match status" value="1"/>
</dbReference>
<dbReference type="SUPFAM" id="SSF51735">
    <property type="entry name" value="NAD(P)-binding Rossmann-fold domains"/>
    <property type="match status" value="1"/>
</dbReference>
<dbReference type="EMBL" id="BMDZ01000013">
    <property type="protein sequence ID" value="GGB35215.1"/>
    <property type="molecule type" value="Genomic_DNA"/>
</dbReference>
<protein>
    <submittedName>
        <fullName evidence="2">3-beta-hydroxy-Delta(5)-steroid dehydrogenase</fullName>
    </submittedName>
</protein>
<gene>
    <name evidence="2" type="ORF">GCM10011505_15820</name>
</gene>
<dbReference type="CDD" id="cd05271">
    <property type="entry name" value="NDUFA9_like_SDR_a"/>
    <property type="match status" value="1"/>
</dbReference>
<evidence type="ECO:0000313" key="2">
    <source>
        <dbReference type="EMBL" id="GGB35215.1"/>
    </source>
</evidence>
<dbReference type="InterPro" id="IPR051207">
    <property type="entry name" value="ComplexI_NDUFA9_subunit"/>
</dbReference>
<organism evidence="2 3">
    <name type="scientific">Tistrella bauzanensis</name>
    <dbReference type="NCBI Taxonomy" id="657419"/>
    <lineage>
        <taxon>Bacteria</taxon>
        <taxon>Pseudomonadati</taxon>
        <taxon>Pseudomonadota</taxon>
        <taxon>Alphaproteobacteria</taxon>
        <taxon>Geminicoccales</taxon>
        <taxon>Geminicoccaceae</taxon>
        <taxon>Tistrella</taxon>
    </lineage>
</organism>
<evidence type="ECO:0000313" key="3">
    <source>
        <dbReference type="Proteomes" id="UP000603352"/>
    </source>
</evidence>
<dbReference type="Gene3D" id="3.40.50.720">
    <property type="entry name" value="NAD(P)-binding Rossmann-like Domain"/>
    <property type="match status" value="1"/>
</dbReference>
<evidence type="ECO:0000259" key="1">
    <source>
        <dbReference type="Pfam" id="PF01370"/>
    </source>
</evidence>
<dbReference type="InterPro" id="IPR001509">
    <property type="entry name" value="Epimerase_deHydtase"/>
</dbReference>
<accession>A0ABQ1IF12</accession>
<dbReference type="RefSeq" id="WP_188576507.1">
    <property type="nucleotide sequence ID" value="NZ_BMDZ01000013.1"/>
</dbReference>